<dbReference type="Proteomes" id="UP000683925">
    <property type="component" value="Unassembled WGS sequence"/>
</dbReference>
<comment type="caution">
    <text evidence="1">The sequence shown here is derived from an EMBL/GenBank/DDBJ whole genome shotgun (WGS) entry which is preliminary data.</text>
</comment>
<accession>A0A8S1X6Y9</accession>
<evidence type="ECO:0000313" key="1">
    <source>
        <dbReference type="EMBL" id="CAD8196682.1"/>
    </source>
</evidence>
<dbReference type="EMBL" id="CAJJDP010000112">
    <property type="protein sequence ID" value="CAD8196682.1"/>
    <property type="molecule type" value="Genomic_DNA"/>
</dbReference>
<gene>
    <name evidence="1" type="ORF">POCTA_138.1.T1120128</name>
</gene>
<name>A0A8S1X6Y9_PAROT</name>
<protein>
    <submittedName>
        <fullName evidence="1">Uncharacterized protein</fullName>
    </submittedName>
</protein>
<reference evidence="1" key="1">
    <citation type="submission" date="2021-01" db="EMBL/GenBank/DDBJ databases">
        <authorList>
            <consortium name="Genoscope - CEA"/>
            <person name="William W."/>
        </authorList>
    </citation>
    <scope>NUCLEOTIDE SEQUENCE</scope>
</reference>
<proteinExistence type="predicted"/>
<organism evidence="1 2">
    <name type="scientific">Paramecium octaurelia</name>
    <dbReference type="NCBI Taxonomy" id="43137"/>
    <lineage>
        <taxon>Eukaryota</taxon>
        <taxon>Sar</taxon>
        <taxon>Alveolata</taxon>
        <taxon>Ciliophora</taxon>
        <taxon>Intramacronucleata</taxon>
        <taxon>Oligohymenophorea</taxon>
        <taxon>Peniculida</taxon>
        <taxon>Parameciidae</taxon>
        <taxon>Paramecium</taxon>
    </lineage>
</organism>
<evidence type="ECO:0000313" key="2">
    <source>
        <dbReference type="Proteomes" id="UP000683925"/>
    </source>
</evidence>
<dbReference type="AlphaFoldDB" id="A0A8S1X6Y9"/>
<keyword evidence="2" id="KW-1185">Reference proteome</keyword>
<sequence length="69" mass="8254">MIAVIIMKVYGRQLVQESIEFLFEEESMDRPWRGRIQLNRLLDSFQNLQFQLAEGLLKTIIWNWLSIAI</sequence>